<evidence type="ECO:0000256" key="5">
    <source>
        <dbReference type="ARBA" id="ARBA00022692"/>
    </source>
</evidence>
<name>A0A653D619_CALMS</name>
<evidence type="ECO:0000256" key="6">
    <source>
        <dbReference type="ARBA" id="ARBA00022989"/>
    </source>
</evidence>
<dbReference type="InterPro" id="IPR020846">
    <property type="entry name" value="MFS_dom"/>
</dbReference>
<feature type="transmembrane region" description="Helical" evidence="8">
    <location>
        <begin position="112"/>
        <end position="133"/>
    </location>
</feature>
<comment type="subcellular location">
    <subcellularLocation>
        <location evidence="1">Cell membrane</location>
        <topology evidence="1">Multi-pass membrane protein</topology>
    </subcellularLocation>
</comment>
<evidence type="ECO:0000256" key="4">
    <source>
        <dbReference type="ARBA" id="ARBA00022597"/>
    </source>
</evidence>
<dbReference type="EMBL" id="CAACVG010010029">
    <property type="protein sequence ID" value="VEN54777.1"/>
    <property type="molecule type" value="Genomic_DNA"/>
</dbReference>
<organism evidence="10 11">
    <name type="scientific">Callosobruchus maculatus</name>
    <name type="common">Southern cowpea weevil</name>
    <name type="synonym">Pulse bruchid</name>
    <dbReference type="NCBI Taxonomy" id="64391"/>
    <lineage>
        <taxon>Eukaryota</taxon>
        <taxon>Metazoa</taxon>
        <taxon>Ecdysozoa</taxon>
        <taxon>Arthropoda</taxon>
        <taxon>Hexapoda</taxon>
        <taxon>Insecta</taxon>
        <taxon>Pterygota</taxon>
        <taxon>Neoptera</taxon>
        <taxon>Endopterygota</taxon>
        <taxon>Coleoptera</taxon>
        <taxon>Polyphaga</taxon>
        <taxon>Cucujiformia</taxon>
        <taxon>Chrysomeloidea</taxon>
        <taxon>Chrysomelidae</taxon>
        <taxon>Bruchinae</taxon>
        <taxon>Bruchini</taxon>
        <taxon>Callosobruchus</taxon>
    </lineage>
</organism>
<protein>
    <recommendedName>
        <fullName evidence="9">Major facilitator superfamily (MFS) profile domain-containing protein</fullName>
    </recommendedName>
</protein>
<keyword evidence="7 8" id="KW-0472">Membrane</keyword>
<dbReference type="InterPro" id="IPR036259">
    <property type="entry name" value="MFS_trans_sf"/>
</dbReference>
<evidence type="ECO:0000313" key="11">
    <source>
        <dbReference type="Proteomes" id="UP000410492"/>
    </source>
</evidence>
<feature type="transmembrane region" description="Helical" evidence="8">
    <location>
        <begin position="360"/>
        <end position="380"/>
    </location>
</feature>
<feature type="transmembrane region" description="Helical" evidence="8">
    <location>
        <begin position="392"/>
        <end position="413"/>
    </location>
</feature>
<keyword evidence="2" id="KW-0813">Transport</keyword>
<keyword evidence="3" id="KW-1003">Cell membrane</keyword>
<dbReference type="PANTHER" id="PTHR48021:SF46">
    <property type="entry name" value="MAJOR FACILITATOR SUPERFAMILY (MFS) PROFILE DOMAIN-CONTAINING PROTEIN"/>
    <property type="match status" value="1"/>
</dbReference>
<sequence length="463" mass="52283">MLLPGGNSVQGREWPQILAICSGCLCSFTTGMLTTWTSPYIIKIVEDNENYNITQDETSLFPVIPPFFMMISIPIFSKLADIIGRKKTILISAFPYFLCWLLMALAKDVWLFYIARAFEGISDSIVFGVLPMYLGEVATPKVRGIWGNGMTLMNYFGELLINIIGIKCSVQQASYIGMTIPILFLLTFVFMPESPYFLLMKQRDKEAMESLTWLRRKIDMENDFKQLQADVNRQQSELGTWKELFTISANRKALLAGTFLRVSQQFSGLSVYYSYTKLIFVESRTTVDADMSIIIFTGLNFGLNFVASYTSHFLGRKKSQIYSLLLCSFALAPFTVYLYVLHFNPEADLSNWQWVPLACMSGYIIFSAFGVAIIPSLMLGELFSTSIKAKGLTVLIMQLGLLLFSVNNLFYYLKSTFGMYAPFLLFTVCSLVSSGLAVYLVPETEGKTLEEIQQGLKKNKQNS</sequence>
<feature type="transmembrane region" description="Helical" evidence="8">
    <location>
        <begin position="88"/>
        <end position="106"/>
    </location>
</feature>
<dbReference type="Gene3D" id="1.20.1250.20">
    <property type="entry name" value="MFS general substrate transporter like domains"/>
    <property type="match status" value="1"/>
</dbReference>
<feature type="transmembrane region" description="Helical" evidence="8">
    <location>
        <begin position="172"/>
        <end position="191"/>
    </location>
</feature>
<dbReference type="Pfam" id="PF00083">
    <property type="entry name" value="Sugar_tr"/>
    <property type="match status" value="1"/>
</dbReference>
<feature type="transmembrane region" description="Helical" evidence="8">
    <location>
        <begin position="58"/>
        <end position="76"/>
    </location>
</feature>
<keyword evidence="6 8" id="KW-1133">Transmembrane helix</keyword>
<dbReference type="AlphaFoldDB" id="A0A653D619"/>
<dbReference type="PANTHER" id="PTHR48021">
    <property type="match status" value="1"/>
</dbReference>
<evidence type="ECO:0000256" key="8">
    <source>
        <dbReference type="SAM" id="Phobius"/>
    </source>
</evidence>
<feature type="transmembrane region" description="Helical" evidence="8">
    <location>
        <begin position="145"/>
        <end position="166"/>
    </location>
</feature>
<dbReference type="GO" id="GO:0022857">
    <property type="term" value="F:transmembrane transporter activity"/>
    <property type="evidence" value="ECO:0007669"/>
    <property type="project" value="InterPro"/>
</dbReference>
<accession>A0A653D619</accession>
<feature type="transmembrane region" description="Helical" evidence="8">
    <location>
        <begin position="419"/>
        <end position="441"/>
    </location>
</feature>
<dbReference type="InterPro" id="IPR005828">
    <property type="entry name" value="MFS_sugar_transport-like"/>
</dbReference>
<reference evidence="10 11" key="1">
    <citation type="submission" date="2019-01" db="EMBL/GenBank/DDBJ databases">
        <authorList>
            <person name="Sayadi A."/>
        </authorList>
    </citation>
    <scope>NUCLEOTIDE SEQUENCE [LARGE SCALE GENOMIC DNA]</scope>
</reference>
<feature type="transmembrane region" description="Helical" evidence="8">
    <location>
        <begin position="17"/>
        <end position="38"/>
    </location>
</feature>
<evidence type="ECO:0000256" key="1">
    <source>
        <dbReference type="ARBA" id="ARBA00004651"/>
    </source>
</evidence>
<evidence type="ECO:0000259" key="9">
    <source>
        <dbReference type="PROSITE" id="PS50850"/>
    </source>
</evidence>
<keyword evidence="11" id="KW-1185">Reference proteome</keyword>
<evidence type="ECO:0000256" key="7">
    <source>
        <dbReference type="ARBA" id="ARBA00023136"/>
    </source>
</evidence>
<evidence type="ECO:0000256" key="2">
    <source>
        <dbReference type="ARBA" id="ARBA00022448"/>
    </source>
</evidence>
<dbReference type="SUPFAM" id="SSF103473">
    <property type="entry name" value="MFS general substrate transporter"/>
    <property type="match status" value="1"/>
</dbReference>
<feature type="domain" description="Major facilitator superfamily (MFS) profile" evidence="9">
    <location>
        <begin position="15"/>
        <end position="445"/>
    </location>
</feature>
<keyword evidence="4" id="KW-0762">Sugar transport</keyword>
<dbReference type="GO" id="GO:0005886">
    <property type="term" value="C:plasma membrane"/>
    <property type="evidence" value="ECO:0007669"/>
    <property type="project" value="UniProtKB-SubCell"/>
</dbReference>
<proteinExistence type="predicted"/>
<evidence type="ECO:0000256" key="3">
    <source>
        <dbReference type="ARBA" id="ARBA00022475"/>
    </source>
</evidence>
<dbReference type="PROSITE" id="PS50850">
    <property type="entry name" value="MFS"/>
    <property type="match status" value="1"/>
</dbReference>
<dbReference type="InterPro" id="IPR050549">
    <property type="entry name" value="MFS_Trehalose_Transporter"/>
</dbReference>
<evidence type="ECO:0000313" key="10">
    <source>
        <dbReference type="EMBL" id="VEN54777.1"/>
    </source>
</evidence>
<dbReference type="Proteomes" id="UP000410492">
    <property type="component" value="Unassembled WGS sequence"/>
</dbReference>
<feature type="transmembrane region" description="Helical" evidence="8">
    <location>
        <begin position="321"/>
        <end position="340"/>
    </location>
</feature>
<keyword evidence="5 8" id="KW-0812">Transmembrane</keyword>
<dbReference type="FunFam" id="1.20.1250.20:FF:000218">
    <property type="entry name" value="facilitated trehalose transporter Tret1"/>
    <property type="match status" value="1"/>
</dbReference>
<feature type="transmembrane region" description="Helical" evidence="8">
    <location>
        <begin position="293"/>
        <end position="314"/>
    </location>
</feature>
<gene>
    <name evidence="10" type="ORF">CALMAC_LOCUS14168</name>
</gene>
<dbReference type="OrthoDB" id="6133115at2759"/>